<sequence>MDGAGGTSRWILGRFLLRGLNTQRSCPADASTGCCLIGQPASWSKALWATNPVLTKFEPDKLRLRSFGVRDRARYRVGGSENDGAFLMASLPRQHHCIHEVRVYGRTQVDQISILSSGIAGPAADLQRLGLRLTADISVFSPPVCLHDIDLTNVRVSDALEPKVAEVLRGNGPSLHSVRLLRDQLSPESARTLLLALVTHERLKDLTV</sequence>
<organism evidence="1 2">
    <name type="scientific">Amblyomma americanum</name>
    <name type="common">Lone star tick</name>
    <dbReference type="NCBI Taxonomy" id="6943"/>
    <lineage>
        <taxon>Eukaryota</taxon>
        <taxon>Metazoa</taxon>
        <taxon>Ecdysozoa</taxon>
        <taxon>Arthropoda</taxon>
        <taxon>Chelicerata</taxon>
        <taxon>Arachnida</taxon>
        <taxon>Acari</taxon>
        <taxon>Parasitiformes</taxon>
        <taxon>Ixodida</taxon>
        <taxon>Ixodoidea</taxon>
        <taxon>Ixodidae</taxon>
        <taxon>Amblyomminae</taxon>
        <taxon>Amblyomma</taxon>
    </lineage>
</organism>
<protein>
    <submittedName>
        <fullName evidence="1">Uncharacterized protein</fullName>
    </submittedName>
</protein>
<dbReference type="Proteomes" id="UP001321473">
    <property type="component" value="Unassembled WGS sequence"/>
</dbReference>
<comment type="caution">
    <text evidence="1">The sequence shown here is derived from an EMBL/GenBank/DDBJ whole genome shotgun (WGS) entry which is preliminary data.</text>
</comment>
<accession>A0AAQ4D2G0</accession>
<name>A0AAQ4D2G0_AMBAM</name>
<gene>
    <name evidence="1" type="ORF">V5799_000650</name>
</gene>
<dbReference type="EMBL" id="JARKHS020036020">
    <property type="protein sequence ID" value="KAK8756650.1"/>
    <property type="molecule type" value="Genomic_DNA"/>
</dbReference>
<proteinExistence type="predicted"/>
<dbReference type="AlphaFoldDB" id="A0AAQ4D2G0"/>
<evidence type="ECO:0000313" key="1">
    <source>
        <dbReference type="EMBL" id="KAK8756650.1"/>
    </source>
</evidence>
<reference evidence="1 2" key="1">
    <citation type="journal article" date="2023" name="Arcadia Sci">
        <title>De novo assembly of a long-read Amblyomma americanum tick genome.</title>
        <authorList>
            <person name="Chou S."/>
            <person name="Poskanzer K.E."/>
            <person name="Rollins M."/>
            <person name="Thuy-Boun P.S."/>
        </authorList>
    </citation>
    <scope>NUCLEOTIDE SEQUENCE [LARGE SCALE GENOMIC DNA]</scope>
    <source>
        <strain evidence="1">F_SG_1</strain>
        <tissue evidence="1">Salivary glands</tissue>
    </source>
</reference>
<evidence type="ECO:0000313" key="2">
    <source>
        <dbReference type="Proteomes" id="UP001321473"/>
    </source>
</evidence>
<keyword evidence="2" id="KW-1185">Reference proteome</keyword>